<accession>A0ABX0QFH9</accession>
<dbReference type="SUPFAM" id="SSF53056">
    <property type="entry name" value="beta-carbonic anhydrase, cab"/>
    <property type="match status" value="1"/>
</dbReference>
<proteinExistence type="predicted"/>
<protein>
    <recommendedName>
        <fullName evidence="3">Carbonic anhydrase</fullName>
    </recommendedName>
</protein>
<sequence length="194" mass="22165">MFTRNYPTGFKPPLYNVLLISCMDLRLLENITHFMEHENLVNRYDQYIMAGASIGALMGTSPADDDLMCKEDYRGWETGLLQHVDLAIKLHNIKDIYILEHRNCGAYKAFLKDGQGDYETLGYTKEFNDHKRYAQRLSDRLQDYLAERDAANLVPSSNSEVPINIHGFIMDIRGNVELLCTTAPFVDPLAKAAR</sequence>
<organism evidence="1 2">
    <name type="scientific">Fibrivirga algicola</name>
    <dbReference type="NCBI Taxonomy" id="2950420"/>
    <lineage>
        <taxon>Bacteria</taxon>
        <taxon>Pseudomonadati</taxon>
        <taxon>Bacteroidota</taxon>
        <taxon>Cytophagia</taxon>
        <taxon>Cytophagales</taxon>
        <taxon>Spirosomataceae</taxon>
        <taxon>Fibrivirga</taxon>
    </lineage>
</organism>
<dbReference type="InterPro" id="IPR036874">
    <property type="entry name" value="Carbonic_anhydrase_sf"/>
</dbReference>
<reference evidence="2" key="1">
    <citation type="submission" date="2019-09" db="EMBL/GenBank/DDBJ databases">
        <authorList>
            <person name="Jung D.-H."/>
        </authorList>
    </citation>
    <scope>NUCLEOTIDE SEQUENCE [LARGE SCALE GENOMIC DNA]</scope>
    <source>
        <strain evidence="2">JA-25</strain>
    </source>
</reference>
<keyword evidence="2" id="KW-1185">Reference proteome</keyword>
<comment type="caution">
    <text evidence="1">The sequence shown here is derived from an EMBL/GenBank/DDBJ whole genome shotgun (WGS) entry which is preliminary data.</text>
</comment>
<evidence type="ECO:0000313" key="2">
    <source>
        <dbReference type="Proteomes" id="UP000606008"/>
    </source>
</evidence>
<name>A0ABX0QFH9_9BACT</name>
<evidence type="ECO:0000313" key="1">
    <source>
        <dbReference type="EMBL" id="NID11186.1"/>
    </source>
</evidence>
<gene>
    <name evidence="1" type="ORF">F7231_13480</name>
</gene>
<dbReference type="Gene3D" id="3.40.1050.10">
    <property type="entry name" value="Carbonic anhydrase"/>
    <property type="match status" value="1"/>
</dbReference>
<evidence type="ECO:0008006" key="3">
    <source>
        <dbReference type="Google" id="ProtNLM"/>
    </source>
</evidence>
<dbReference type="RefSeq" id="WP_166692260.1">
    <property type="nucleotide sequence ID" value="NZ_WAEL01000004.1"/>
</dbReference>
<dbReference type="PROSITE" id="PS51257">
    <property type="entry name" value="PROKAR_LIPOPROTEIN"/>
    <property type="match status" value="1"/>
</dbReference>
<dbReference type="EMBL" id="WAEL01000004">
    <property type="protein sequence ID" value="NID11186.1"/>
    <property type="molecule type" value="Genomic_DNA"/>
</dbReference>
<reference evidence="2" key="2">
    <citation type="submission" date="2023-07" db="EMBL/GenBank/DDBJ databases">
        <authorList>
            <person name="Jung D.-H."/>
        </authorList>
    </citation>
    <scope>NUCLEOTIDE SEQUENCE [LARGE SCALE GENOMIC DNA]</scope>
    <source>
        <strain evidence="2">JA-25</strain>
    </source>
</reference>
<dbReference type="Proteomes" id="UP000606008">
    <property type="component" value="Unassembled WGS sequence"/>
</dbReference>